<dbReference type="AlphaFoldDB" id="A0A1H9U5A0"/>
<reference evidence="2" key="1">
    <citation type="submission" date="2016-10" db="EMBL/GenBank/DDBJ databases">
        <authorList>
            <person name="Varghese N."/>
            <person name="Submissions S."/>
        </authorList>
    </citation>
    <scope>NUCLEOTIDE SEQUENCE [LARGE SCALE GENOMIC DNA]</scope>
    <source>
        <strain evidence="2">CGMCC 4.6825</strain>
    </source>
</reference>
<dbReference type="EMBL" id="FOGO01000007">
    <property type="protein sequence ID" value="SES04344.1"/>
    <property type="molecule type" value="Genomic_DNA"/>
</dbReference>
<evidence type="ECO:0000313" key="2">
    <source>
        <dbReference type="Proteomes" id="UP000182841"/>
    </source>
</evidence>
<protein>
    <submittedName>
        <fullName evidence="1">Uncharacterized protein</fullName>
    </submittedName>
</protein>
<organism evidence="1 2">
    <name type="scientific">Streptomyces qinglanensis</name>
    <dbReference type="NCBI Taxonomy" id="943816"/>
    <lineage>
        <taxon>Bacteria</taxon>
        <taxon>Bacillati</taxon>
        <taxon>Actinomycetota</taxon>
        <taxon>Actinomycetes</taxon>
        <taxon>Kitasatosporales</taxon>
        <taxon>Streptomycetaceae</taxon>
        <taxon>Streptomyces</taxon>
    </lineage>
</organism>
<sequence length="95" mass="9848">MTGAGGVAAAATVVAVYCAPVWLLRRYAFPPAPAASAPVAAPMPTVEDVPDGWLVVETQPCTGRCRTHMPHEITCEVARCVGCNATHTTAEADRG</sequence>
<dbReference type="Proteomes" id="UP000182841">
    <property type="component" value="Unassembled WGS sequence"/>
</dbReference>
<accession>A0A1H9U5A0</accession>
<keyword evidence="2" id="KW-1185">Reference proteome</keyword>
<evidence type="ECO:0000313" key="1">
    <source>
        <dbReference type="EMBL" id="SES04344.1"/>
    </source>
</evidence>
<proteinExistence type="predicted"/>
<name>A0A1H9U5A0_9ACTN</name>
<dbReference type="RefSeq" id="WP_075001235.1">
    <property type="nucleotide sequence ID" value="NZ_FOGO01000007.1"/>
</dbReference>
<gene>
    <name evidence="1" type="ORF">SAMN05421870_107324</name>
</gene>